<keyword evidence="4 8" id="KW-0566">Pantothenate biosynthesis</keyword>
<comment type="catalytic activity">
    <reaction evidence="7 8">
        <text>(R)-pantoate + beta-alanine + ATP = (R)-pantothenate + AMP + diphosphate + H(+)</text>
        <dbReference type="Rhea" id="RHEA:10912"/>
        <dbReference type="ChEBI" id="CHEBI:15378"/>
        <dbReference type="ChEBI" id="CHEBI:15980"/>
        <dbReference type="ChEBI" id="CHEBI:29032"/>
        <dbReference type="ChEBI" id="CHEBI:30616"/>
        <dbReference type="ChEBI" id="CHEBI:33019"/>
        <dbReference type="ChEBI" id="CHEBI:57966"/>
        <dbReference type="ChEBI" id="CHEBI:456215"/>
        <dbReference type="EC" id="6.3.2.1"/>
    </reaction>
</comment>
<feature type="binding site" evidence="8">
    <location>
        <position position="61"/>
    </location>
    <ligand>
        <name>(R)-pantoate</name>
        <dbReference type="ChEBI" id="CHEBI:15980"/>
    </ligand>
</feature>
<keyword evidence="3 8" id="KW-0436">Ligase</keyword>
<dbReference type="AlphaFoldDB" id="A0A1U9KU38"/>
<dbReference type="NCBIfam" id="TIGR00125">
    <property type="entry name" value="cyt_tran_rel"/>
    <property type="match status" value="1"/>
</dbReference>
<comment type="similarity">
    <text evidence="2 8">Belongs to the pantothenate synthetase family.</text>
</comment>
<dbReference type="OrthoDB" id="9773087at2"/>
<dbReference type="InterPro" id="IPR042176">
    <property type="entry name" value="Pantoate_ligase_C"/>
</dbReference>
<evidence type="ECO:0000256" key="3">
    <source>
        <dbReference type="ARBA" id="ARBA00022598"/>
    </source>
</evidence>
<proteinExistence type="inferred from homology"/>
<dbReference type="InterPro" id="IPR004821">
    <property type="entry name" value="Cyt_trans-like"/>
</dbReference>
<evidence type="ECO:0000256" key="4">
    <source>
        <dbReference type="ARBA" id="ARBA00022655"/>
    </source>
</evidence>
<evidence type="ECO:0000256" key="1">
    <source>
        <dbReference type="ARBA" id="ARBA00004990"/>
    </source>
</evidence>
<keyword evidence="5 8" id="KW-0547">Nucleotide-binding</keyword>
<feature type="binding site" evidence="8">
    <location>
        <begin position="147"/>
        <end position="150"/>
    </location>
    <ligand>
        <name>ATP</name>
        <dbReference type="ChEBI" id="CHEBI:30616"/>
    </ligand>
</feature>
<evidence type="ECO:0000256" key="2">
    <source>
        <dbReference type="ARBA" id="ARBA00009256"/>
    </source>
</evidence>
<sequence length="281" mass="30515">MMIASEIATLRETVQQWKRDRLRVGFVPTMGALHEGHISLVRQALQACDRVIVSIFVNPTQFNDPTDLAAYPRTEHADGRLLHAAGAHMLYTPDAASMYPSGFSTTVHVSGLSEGLCGAFRPGHFDGMATVVTKLLIQTQADCAFFGEKDFQQLQIVRRLVTDLDIPTEIVPCATWREADDLAMSSRNRRLTAQGRETAARLPAAMRTAAAALAGGSAVGTVLATLRATLEQAGFEPVEYAELREAADLQPQGIVTDGCRLLVAAWIDGVRLIDNMPVSLR</sequence>
<keyword evidence="8" id="KW-0963">Cytoplasm</keyword>
<comment type="miscellaneous">
    <text evidence="8">The reaction proceeds by a bi uni uni bi ping pong mechanism.</text>
</comment>
<feature type="binding site" evidence="8">
    <location>
        <begin position="184"/>
        <end position="187"/>
    </location>
    <ligand>
        <name>ATP</name>
        <dbReference type="ChEBI" id="CHEBI:30616"/>
    </ligand>
</feature>
<dbReference type="CDD" id="cd00560">
    <property type="entry name" value="PanC"/>
    <property type="match status" value="1"/>
</dbReference>
<name>A0A1U9KU38_9PROT</name>
<keyword evidence="6 8" id="KW-0067">ATP-binding</keyword>
<evidence type="ECO:0000256" key="6">
    <source>
        <dbReference type="ARBA" id="ARBA00022840"/>
    </source>
</evidence>
<keyword evidence="10" id="KW-1185">Reference proteome</keyword>
<dbReference type="PANTHER" id="PTHR21299">
    <property type="entry name" value="CYTIDYLATE KINASE/PANTOATE-BETA-ALANINE LIGASE"/>
    <property type="match status" value="1"/>
</dbReference>
<reference evidence="9 10" key="1">
    <citation type="submission" date="2016-03" db="EMBL/GenBank/DDBJ databases">
        <title>Acetic acid bacteria sequencing.</title>
        <authorList>
            <person name="Brandt J."/>
            <person name="Jakob F."/>
            <person name="Vogel R.F."/>
        </authorList>
    </citation>
    <scope>NUCLEOTIDE SEQUENCE [LARGE SCALE GENOMIC DNA]</scope>
    <source>
        <strain evidence="9 10">NBRC 101099</strain>
    </source>
</reference>
<dbReference type="GO" id="GO:0005524">
    <property type="term" value="F:ATP binding"/>
    <property type="evidence" value="ECO:0007669"/>
    <property type="project" value="UniProtKB-KW"/>
</dbReference>
<dbReference type="KEGG" id="nch:A0U93_06680"/>
<dbReference type="UniPathway" id="UPA00028">
    <property type="reaction ID" value="UER00005"/>
</dbReference>
<organism evidence="9 10">
    <name type="scientific">Neoasaia chiangmaiensis</name>
    <dbReference type="NCBI Taxonomy" id="320497"/>
    <lineage>
        <taxon>Bacteria</taxon>
        <taxon>Pseudomonadati</taxon>
        <taxon>Pseudomonadota</taxon>
        <taxon>Alphaproteobacteria</taxon>
        <taxon>Acetobacterales</taxon>
        <taxon>Acetobacteraceae</taxon>
        <taxon>Neoasaia</taxon>
    </lineage>
</organism>
<dbReference type="Gene3D" id="3.40.50.620">
    <property type="entry name" value="HUPs"/>
    <property type="match status" value="1"/>
</dbReference>
<dbReference type="NCBIfam" id="TIGR00018">
    <property type="entry name" value="panC"/>
    <property type="match status" value="1"/>
</dbReference>
<dbReference type="GO" id="GO:0005829">
    <property type="term" value="C:cytosol"/>
    <property type="evidence" value="ECO:0007669"/>
    <property type="project" value="TreeGrafter"/>
</dbReference>
<feature type="active site" description="Proton donor" evidence="8">
    <location>
        <position position="37"/>
    </location>
</feature>
<comment type="pathway">
    <text evidence="1 8">Cofactor biosynthesis; (R)-pantothenate biosynthesis; (R)-pantothenate from (R)-pantoate and beta-alanine: step 1/1.</text>
</comment>
<dbReference type="EC" id="6.3.2.1" evidence="8"/>
<dbReference type="GO" id="GO:0004592">
    <property type="term" value="F:pantoate-beta-alanine ligase activity"/>
    <property type="evidence" value="ECO:0007669"/>
    <property type="project" value="UniProtKB-UniRule"/>
</dbReference>
<dbReference type="Proteomes" id="UP000188604">
    <property type="component" value="Chromosome"/>
</dbReference>
<protein>
    <recommendedName>
        <fullName evidence="8">Pantothenate synthetase</fullName>
        <shortName evidence="8">PS</shortName>
        <ecNumber evidence="8">6.3.2.1</ecNumber>
    </recommendedName>
    <alternativeName>
        <fullName evidence="8">Pantoate--beta-alanine ligase</fullName>
    </alternativeName>
    <alternativeName>
        <fullName evidence="8">Pantoate-activating enzyme</fullName>
    </alternativeName>
</protein>
<dbReference type="HAMAP" id="MF_00158">
    <property type="entry name" value="PanC"/>
    <property type="match status" value="1"/>
</dbReference>
<dbReference type="SUPFAM" id="SSF52374">
    <property type="entry name" value="Nucleotidylyl transferase"/>
    <property type="match status" value="1"/>
</dbReference>
<dbReference type="EMBL" id="CP014691">
    <property type="protein sequence ID" value="AQS89358.1"/>
    <property type="molecule type" value="Genomic_DNA"/>
</dbReference>
<comment type="subunit">
    <text evidence="8">Homodimer.</text>
</comment>
<comment type="caution">
    <text evidence="8">Lacks conserved residue(s) required for the propagation of feature annotation.</text>
</comment>
<dbReference type="Gene3D" id="3.30.1300.10">
    <property type="entry name" value="Pantoate-beta-alanine ligase, C-terminal domain"/>
    <property type="match status" value="1"/>
</dbReference>
<evidence type="ECO:0000313" key="9">
    <source>
        <dbReference type="EMBL" id="AQS89358.1"/>
    </source>
</evidence>
<feature type="binding site" evidence="8">
    <location>
        <position position="153"/>
    </location>
    <ligand>
        <name>(R)-pantoate</name>
        <dbReference type="ChEBI" id="CHEBI:15980"/>
    </ligand>
</feature>
<feature type="binding site" evidence="8">
    <location>
        <begin position="30"/>
        <end position="37"/>
    </location>
    <ligand>
        <name>ATP</name>
        <dbReference type="ChEBI" id="CHEBI:30616"/>
    </ligand>
</feature>
<evidence type="ECO:0000256" key="8">
    <source>
        <dbReference type="HAMAP-Rule" id="MF_00158"/>
    </source>
</evidence>
<dbReference type="InterPro" id="IPR003721">
    <property type="entry name" value="Pantoate_ligase"/>
</dbReference>
<dbReference type="InterPro" id="IPR014729">
    <property type="entry name" value="Rossmann-like_a/b/a_fold"/>
</dbReference>
<feature type="binding site" evidence="8">
    <location>
        <position position="61"/>
    </location>
    <ligand>
        <name>beta-alanine</name>
        <dbReference type="ChEBI" id="CHEBI:57966"/>
    </ligand>
</feature>
<dbReference type="GO" id="GO:0015940">
    <property type="term" value="P:pantothenate biosynthetic process"/>
    <property type="evidence" value="ECO:0007669"/>
    <property type="project" value="UniProtKB-UniRule"/>
</dbReference>
<dbReference type="STRING" id="320497.A0U93_06680"/>
<evidence type="ECO:0000256" key="5">
    <source>
        <dbReference type="ARBA" id="ARBA00022741"/>
    </source>
</evidence>
<comment type="subcellular location">
    <subcellularLocation>
        <location evidence="8">Cytoplasm</location>
    </subcellularLocation>
</comment>
<evidence type="ECO:0000256" key="7">
    <source>
        <dbReference type="ARBA" id="ARBA00048258"/>
    </source>
</evidence>
<evidence type="ECO:0000313" key="10">
    <source>
        <dbReference type="Proteomes" id="UP000188604"/>
    </source>
</evidence>
<accession>A0A1U9KU38</accession>
<dbReference type="PANTHER" id="PTHR21299:SF1">
    <property type="entry name" value="PANTOATE--BETA-ALANINE LIGASE"/>
    <property type="match status" value="1"/>
</dbReference>
<gene>
    <name evidence="8" type="primary">panC</name>
    <name evidence="9" type="ORF">A0U93_06680</name>
</gene>
<dbReference type="Pfam" id="PF02569">
    <property type="entry name" value="Pantoate_ligase"/>
    <property type="match status" value="1"/>
</dbReference>
<comment type="function">
    <text evidence="8">Catalyzes the condensation of pantoate with beta-alanine in an ATP-dependent reaction via a pantoyl-adenylate intermediate.</text>
</comment>